<organism evidence="6 7">
    <name type="scientific">Eimeria tenella</name>
    <name type="common">Coccidian parasite</name>
    <dbReference type="NCBI Taxonomy" id="5802"/>
    <lineage>
        <taxon>Eukaryota</taxon>
        <taxon>Sar</taxon>
        <taxon>Alveolata</taxon>
        <taxon>Apicomplexa</taxon>
        <taxon>Conoidasida</taxon>
        <taxon>Coccidia</taxon>
        <taxon>Eucoccidiorida</taxon>
        <taxon>Eimeriorina</taxon>
        <taxon>Eimeriidae</taxon>
        <taxon>Eimeria</taxon>
    </lineage>
</organism>
<dbReference type="GO" id="GO:0006355">
    <property type="term" value="P:regulation of DNA-templated transcription"/>
    <property type="evidence" value="ECO:0007669"/>
    <property type="project" value="InterPro"/>
</dbReference>
<dbReference type="EMBL" id="HG673981">
    <property type="protein sequence ID" value="CDJ38584.1"/>
    <property type="molecule type" value="Genomic_DNA"/>
</dbReference>
<evidence type="ECO:0000256" key="2">
    <source>
        <dbReference type="ARBA" id="ARBA00023015"/>
    </source>
</evidence>
<reference evidence="6" key="2">
    <citation type="submission" date="2013-10" db="EMBL/GenBank/DDBJ databases">
        <authorList>
            <person name="Aslett M."/>
        </authorList>
    </citation>
    <scope>NUCLEOTIDE SEQUENCE [LARGE SCALE GENOMIC DNA]</scope>
    <source>
        <strain evidence="6">Houghton</strain>
    </source>
</reference>
<feature type="compositionally biased region" description="Low complexity" evidence="4">
    <location>
        <begin position="86"/>
        <end position="106"/>
    </location>
</feature>
<dbReference type="PANTHER" id="PTHR23326">
    <property type="entry name" value="CCR4 NOT-RELATED"/>
    <property type="match status" value="1"/>
</dbReference>
<dbReference type="RefSeq" id="XP_013229422.1">
    <property type="nucleotide sequence ID" value="XM_013373968.1"/>
</dbReference>
<keyword evidence="7" id="KW-1185">Reference proteome</keyword>
<keyword evidence="2" id="KW-0805">Transcription regulation</keyword>
<protein>
    <submittedName>
        <fullName evidence="6">NOT2 / NOT3 / NOT5 family domain-containing protein, putative</fullName>
    </submittedName>
</protein>
<dbReference type="VEuPathDB" id="ToxoDB:ETH_00034050"/>
<sequence length="319" mass="36691">ELLPQCYVAAAPTPFRTSHLEKLETRTLFYIFYTSPRLLLQGYAAVELTRRQWTYHKEWRKWFRAAEAPGVSSLRKRLPEGGDPLSSSSSSSRISSSSKGATAAAAKRARPGVQQQPRHQLQQQQLLQQLQLLQLLQQLQQQQLLQQLQLGLRLLFYCRYSLQQSLLLFSYVGALPASCFLPEAELRMSLQQGYKEAELNQELQQQQMQQLYLEHQQHLSQQQQPLENFQEEKQLLLHRLRSGGLECTDTLRSCLQELQIHLTAQEGSSLSFKNALKHKPNFISNPPALLAELWLVHGDLYPDRSHENYPDLGKPNPKP</sequence>
<dbReference type="VEuPathDB" id="ToxoDB:ETH2_1301700"/>
<dbReference type="Gene3D" id="2.30.30.1020">
    <property type="entry name" value="CCR4-NOT complex subunit 2/3/5, C-terminal domain"/>
    <property type="match status" value="1"/>
</dbReference>
<evidence type="ECO:0000313" key="6">
    <source>
        <dbReference type="EMBL" id="CDJ38584.1"/>
    </source>
</evidence>
<comment type="similarity">
    <text evidence="1">Belongs to the CNOT2/3/5 family.</text>
</comment>
<dbReference type="GeneID" id="25255876"/>
<evidence type="ECO:0000256" key="4">
    <source>
        <dbReference type="SAM" id="MobiDB-lite"/>
    </source>
</evidence>
<accession>U6KKY8</accession>
<feature type="domain" description="NOT2/NOT3/NOT5 C-terminal" evidence="5">
    <location>
        <begin position="3"/>
        <end position="68"/>
    </location>
</feature>
<dbReference type="InterPro" id="IPR038635">
    <property type="entry name" value="CCR4-NOT_su2/3/5_C_sf"/>
</dbReference>
<evidence type="ECO:0000256" key="3">
    <source>
        <dbReference type="ARBA" id="ARBA00023163"/>
    </source>
</evidence>
<evidence type="ECO:0000259" key="5">
    <source>
        <dbReference type="Pfam" id="PF04153"/>
    </source>
</evidence>
<dbReference type="GO" id="GO:0030015">
    <property type="term" value="C:CCR4-NOT core complex"/>
    <property type="evidence" value="ECO:0007669"/>
    <property type="project" value="InterPro"/>
</dbReference>
<dbReference type="OrthoDB" id="25391at2759"/>
<evidence type="ECO:0000256" key="1">
    <source>
        <dbReference type="ARBA" id="ARBA00007682"/>
    </source>
</evidence>
<proteinExistence type="inferred from homology"/>
<dbReference type="InterPro" id="IPR007282">
    <property type="entry name" value="NOT2/3/5_C"/>
</dbReference>
<gene>
    <name evidence="6" type="ORF">ETH_00034050</name>
</gene>
<keyword evidence="3" id="KW-0804">Transcription</keyword>
<reference evidence="6" key="1">
    <citation type="submission" date="2013-10" db="EMBL/GenBank/DDBJ databases">
        <title>Genomic analysis of the causative agents of coccidiosis in chickens.</title>
        <authorList>
            <person name="Reid A.J."/>
            <person name="Blake D."/>
            <person name="Billington K."/>
            <person name="Browne H."/>
            <person name="Dunn M."/>
            <person name="Hung S."/>
            <person name="Kawahara F."/>
            <person name="Miranda-Saavedra D."/>
            <person name="Mourier T."/>
            <person name="Nagra H."/>
            <person name="Otto T.D."/>
            <person name="Rawlings N."/>
            <person name="Sanchez A."/>
            <person name="Sanders M."/>
            <person name="Subramaniam C."/>
            <person name="Tay Y."/>
            <person name="Dear P."/>
            <person name="Doerig C."/>
            <person name="Gruber A."/>
            <person name="Parkinson J."/>
            <person name="Shirley M."/>
            <person name="Wan K.L."/>
            <person name="Berriman M."/>
            <person name="Tomley F."/>
            <person name="Pain A."/>
        </authorList>
    </citation>
    <scope>NUCLEOTIDE SEQUENCE [LARGE SCALE GENOMIC DNA]</scope>
    <source>
        <strain evidence="6">Houghton</strain>
    </source>
</reference>
<evidence type="ECO:0000313" key="7">
    <source>
        <dbReference type="Proteomes" id="UP000030747"/>
    </source>
</evidence>
<dbReference type="Proteomes" id="UP000030747">
    <property type="component" value="Unassembled WGS sequence"/>
</dbReference>
<feature type="non-terminal residue" evidence="6">
    <location>
        <position position="1"/>
    </location>
</feature>
<dbReference type="InterPro" id="IPR040168">
    <property type="entry name" value="Not2/3/5"/>
</dbReference>
<dbReference type="AlphaFoldDB" id="U6KKY8"/>
<feature type="region of interest" description="Disordered" evidence="4">
    <location>
        <begin position="74"/>
        <end position="115"/>
    </location>
</feature>
<dbReference type="Pfam" id="PF04153">
    <property type="entry name" value="NOT2_3_5_C"/>
    <property type="match status" value="1"/>
</dbReference>
<name>U6KKY8_EIMTE</name>